<evidence type="ECO:0000313" key="1">
    <source>
        <dbReference type="EMBL" id="KAJ7203802.1"/>
    </source>
</evidence>
<keyword evidence="2" id="KW-1185">Reference proteome</keyword>
<organism evidence="1 2">
    <name type="scientific">Mycena pura</name>
    <dbReference type="NCBI Taxonomy" id="153505"/>
    <lineage>
        <taxon>Eukaryota</taxon>
        <taxon>Fungi</taxon>
        <taxon>Dikarya</taxon>
        <taxon>Basidiomycota</taxon>
        <taxon>Agaricomycotina</taxon>
        <taxon>Agaricomycetes</taxon>
        <taxon>Agaricomycetidae</taxon>
        <taxon>Agaricales</taxon>
        <taxon>Marasmiineae</taxon>
        <taxon>Mycenaceae</taxon>
        <taxon>Mycena</taxon>
    </lineage>
</organism>
<name>A0AAD6VDB1_9AGAR</name>
<dbReference type="SUPFAM" id="SSF89372">
    <property type="entry name" value="Fucose-specific lectin"/>
    <property type="match status" value="1"/>
</dbReference>
<sequence length="338" mass="37306">MLDAIAAIHWTDPSTSKSFQRIFTQQEDNKIYEFCWDSNSLRWTRGNDGYSITSPVRPNTNIVAFKAEANKIVLGCIGQDGSLWLKKFNADDSGGEKLASDPPEPKIPSVSADTSLASVDMSANGQLHWRLFYQAYDNTIQQVDYRDNTWNTATTILTDAMPLTPLASIYSITPPGRTDLHPVLFVVYKDTCGVTQQVPYFVGELEPMQVSWPMEYPPGYDLDPIVLGATITGNAWPPQVILEQQGYIMLHMPEASGKIVRAFFTWAMGGLELGDSVTDMLVGVNKPLASVKIGMNVVIYTSSDSGKVIGGFCCDGSSHWTEDLSVPIDPIEWDTLTM</sequence>
<gene>
    <name evidence="1" type="ORF">GGX14DRAFT_461222</name>
</gene>
<comment type="caution">
    <text evidence="1">The sequence shown here is derived from an EMBL/GenBank/DDBJ whole genome shotgun (WGS) entry which is preliminary data.</text>
</comment>
<accession>A0AAD6VDB1</accession>
<evidence type="ECO:0008006" key="3">
    <source>
        <dbReference type="Google" id="ProtNLM"/>
    </source>
</evidence>
<evidence type="ECO:0000313" key="2">
    <source>
        <dbReference type="Proteomes" id="UP001219525"/>
    </source>
</evidence>
<reference evidence="1" key="1">
    <citation type="submission" date="2023-03" db="EMBL/GenBank/DDBJ databases">
        <title>Massive genome expansion in bonnet fungi (Mycena s.s.) driven by repeated elements and novel gene families across ecological guilds.</title>
        <authorList>
            <consortium name="Lawrence Berkeley National Laboratory"/>
            <person name="Harder C.B."/>
            <person name="Miyauchi S."/>
            <person name="Viragh M."/>
            <person name="Kuo A."/>
            <person name="Thoen E."/>
            <person name="Andreopoulos B."/>
            <person name="Lu D."/>
            <person name="Skrede I."/>
            <person name="Drula E."/>
            <person name="Henrissat B."/>
            <person name="Morin E."/>
            <person name="Kohler A."/>
            <person name="Barry K."/>
            <person name="LaButti K."/>
            <person name="Morin E."/>
            <person name="Salamov A."/>
            <person name="Lipzen A."/>
            <person name="Mereny Z."/>
            <person name="Hegedus B."/>
            <person name="Baldrian P."/>
            <person name="Stursova M."/>
            <person name="Weitz H."/>
            <person name="Taylor A."/>
            <person name="Grigoriev I.V."/>
            <person name="Nagy L.G."/>
            <person name="Martin F."/>
            <person name="Kauserud H."/>
        </authorList>
    </citation>
    <scope>NUCLEOTIDE SEQUENCE</scope>
    <source>
        <strain evidence="1">9144</strain>
    </source>
</reference>
<dbReference type="EMBL" id="JARJCW010000049">
    <property type="protein sequence ID" value="KAJ7203802.1"/>
    <property type="molecule type" value="Genomic_DNA"/>
</dbReference>
<dbReference type="AlphaFoldDB" id="A0AAD6VDB1"/>
<proteinExistence type="predicted"/>
<protein>
    <recommendedName>
        <fullName evidence="3">Fucose-specific lectin</fullName>
    </recommendedName>
</protein>
<dbReference type="Proteomes" id="UP001219525">
    <property type="component" value="Unassembled WGS sequence"/>
</dbReference>
<dbReference type="Gene3D" id="2.120.10.70">
    <property type="entry name" value="Fucose-specific lectin"/>
    <property type="match status" value="1"/>
</dbReference>